<evidence type="ECO:0000313" key="5">
    <source>
        <dbReference type="Proteomes" id="UP001570846"/>
    </source>
</evidence>
<dbReference type="AlphaFoldDB" id="A0A5M8QHE9"/>
<gene>
    <name evidence="3" type="ORF">ACD591_01155</name>
    <name evidence="2" type="ORF">FOE74_06055</name>
</gene>
<evidence type="ECO:0000256" key="1">
    <source>
        <dbReference type="SAM" id="Phobius"/>
    </source>
</evidence>
<evidence type="ECO:0000313" key="4">
    <source>
        <dbReference type="Proteomes" id="UP000323866"/>
    </source>
</evidence>
<reference evidence="2 4" key="1">
    <citation type="submission" date="2019-07" db="EMBL/GenBank/DDBJ databases">
        <authorList>
            <person name="Qu J.-H."/>
        </authorList>
    </citation>
    <scope>NUCLEOTIDE SEQUENCE [LARGE SCALE GENOMIC DNA]</scope>
    <source>
        <strain evidence="2 4">MDT1-10-3</strain>
    </source>
</reference>
<comment type="caution">
    <text evidence="2">The sequence shown here is derived from an EMBL/GenBank/DDBJ whole genome shotgun (WGS) entry which is preliminary data.</text>
</comment>
<evidence type="ECO:0000313" key="3">
    <source>
        <dbReference type="EMBL" id="MFA1769880.1"/>
    </source>
</evidence>
<feature type="transmembrane region" description="Helical" evidence="1">
    <location>
        <begin position="57"/>
        <end position="82"/>
    </location>
</feature>
<sequence length="84" mass="9003">MWKYFSLLAVLAALRLWHIDHGLLAGLSLLSGGLVFWSAGVIDNLVLTRRFFSAKGLWALCLSVNLVGSLGAAAFAALGYVLKP</sequence>
<name>A0A5M8QHE9_9BACT</name>
<keyword evidence="1" id="KW-1133">Transmembrane helix</keyword>
<dbReference type="Proteomes" id="UP000323866">
    <property type="component" value="Unassembled WGS sequence"/>
</dbReference>
<reference evidence="3 5" key="3">
    <citation type="submission" date="2024-08" db="EMBL/GenBank/DDBJ databases">
        <authorList>
            <person name="Wei W."/>
        </authorList>
    </citation>
    <scope>NUCLEOTIDE SEQUENCE [LARGE SCALE GENOMIC DNA]</scope>
    <source>
        <strain evidence="3 5">XU2</strain>
    </source>
</reference>
<dbReference type="EMBL" id="JBGOGF010000001">
    <property type="protein sequence ID" value="MFA1769880.1"/>
    <property type="molecule type" value="Genomic_DNA"/>
</dbReference>
<protein>
    <submittedName>
        <fullName evidence="2">Uncharacterized protein</fullName>
    </submittedName>
</protein>
<keyword evidence="1" id="KW-0812">Transmembrane</keyword>
<organism evidence="2 4">
    <name type="scientific">Rufibacter glacialis</name>
    <dbReference type="NCBI Taxonomy" id="1259555"/>
    <lineage>
        <taxon>Bacteria</taxon>
        <taxon>Pseudomonadati</taxon>
        <taxon>Bacteroidota</taxon>
        <taxon>Cytophagia</taxon>
        <taxon>Cytophagales</taxon>
        <taxon>Hymenobacteraceae</taxon>
        <taxon>Rufibacter</taxon>
    </lineage>
</organism>
<dbReference type="Proteomes" id="UP001570846">
    <property type="component" value="Unassembled WGS sequence"/>
</dbReference>
<feature type="transmembrane region" description="Helical" evidence="1">
    <location>
        <begin position="25"/>
        <end position="45"/>
    </location>
</feature>
<keyword evidence="5" id="KW-1185">Reference proteome</keyword>
<dbReference type="RefSeq" id="WP_149097699.1">
    <property type="nucleotide sequence ID" value="NZ_BMMG01000002.1"/>
</dbReference>
<reference evidence="2 4" key="2">
    <citation type="submission" date="2019-09" db="EMBL/GenBank/DDBJ databases">
        <title>A bacterium isolated from glacier soil.</title>
        <authorList>
            <person name="Liu Q."/>
        </authorList>
    </citation>
    <scope>NUCLEOTIDE SEQUENCE [LARGE SCALE GENOMIC DNA]</scope>
    <source>
        <strain evidence="2 4">MDT1-10-3</strain>
    </source>
</reference>
<accession>A0A5M8QHE9</accession>
<evidence type="ECO:0000313" key="2">
    <source>
        <dbReference type="EMBL" id="KAA6435507.1"/>
    </source>
</evidence>
<keyword evidence="1" id="KW-0472">Membrane</keyword>
<dbReference type="EMBL" id="VKKZ01000019">
    <property type="protein sequence ID" value="KAA6435507.1"/>
    <property type="molecule type" value="Genomic_DNA"/>
</dbReference>
<proteinExistence type="predicted"/>